<accession>A0A168P8G6</accession>
<keyword evidence="3" id="KW-1185">Reference proteome</keyword>
<dbReference type="InParanoid" id="A0A168P8G6"/>
<evidence type="ECO:0008006" key="4">
    <source>
        <dbReference type="Google" id="ProtNLM"/>
    </source>
</evidence>
<dbReference type="InterPro" id="IPR014867">
    <property type="entry name" value="Spore_coat_CotH_CotH2/3/7"/>
</dbReference>
<keyword evidence="1" id="KW-0732">Signal</keyword>
<evidence type="ECO:0000313" key="3">
    <source>
        <dbReference type="Proteomes" id="UP000078561"/>
    </source>
</evidence>
<sequence>MVRTALLVSSLCYALANAKSFSVVSLDTWMINGTAIPVSLGVEIINPSSSDGLTIHPMEPTEHPILHHAHIHASSELRHGGGSKYRYVLLDPETKTALDTEPFFRTLTTEKTLNEVYGRPRTVENNLTTFPTADPSLFPLGFDRPHDTLHRMNEVVTLHIHASPEEVQRMHENYLDESEIVANMTWISSDKVQHFTACQFGLGGRSTRQLTKVPYKISLKKKDHLGGLRKFKLRSTGNDPSYIREKLVYDLHQAVGRPSSLASFVRVFINDQQAGLFLLTEKYDKSWLRNEFYHGKKVATGGLYKAEGAVVKEKYYADLSYHRKDLEYYDALYTLAEKPKGKEVNGMDNLMAFTRFIDEQLKWQETHKDDLDSSVAFNLTTEDDDDDAPGVMDWVAWDFDYSMGSGPINMDSLLTGDYLNFTGLLTRPLTRAVLAIPAYRRLFESQILHITSDLLAPATSNGVIDGLVSFLRPDILWDADLPRLRAGQSYSTIYGSMVQALGDNNNATLAATAAALMDSGEMSMPTNFDLATGIDFVLRVNAKVDIDQAIEGPTHFKSLLAVKDYIKRKVDNVNAVMK</sequence>
<feature type="signal peptide" evidence="1">
    <location>
        <begin position="1"/>
        <end position="18"/>
    </location>
</feature>
<dbReference type="Proteomes" id="UP000078561">
    <property type="component" value="Unassembled WGS sequence"/>
</dbReference>
<dbReference type="PANTHER" id="PTHR40050:SF1">
    <property type="entry name" value="INNER SPORE COAT PROTEIN H"/>
    <property type="match status" value="1"/>
</dbReference>
<dbReference type="EMBL" id="LT553604">
    <property type="protein sequence ID" value="SAM01945.1"/>
    <property type="molecule type" value="Genomic_DNA"/>
</dbReference>
<dbReference type="AlphaFoldDB" id="A0A168P8G6"/>
<dbReference type="PANTHER" id="PTHR40050">
    <property type="entry name" value="INNER SPORE COAT PROTEIN H"/>
    <property type="match status" value="1"/>
</dbReference>
<evidence type="ECO:0000313" key="2">
    <source>
        <dbReference type="EMBL" id="SAM01945.1"/>
    </source>
</evidence>
<dbReference type="STRING" id="4829.A0A168P8G6"/>
<feature type="chain" id="PRO_5007899582" description="Coth-domain-containing protein" evidence="1">
    <location>
        <begin position="19"/>
        <end position="578"/>
    </location>
</feature>
<dbReference type="OrthoDB" id="10267127at2759"/>
<protein>
    <recommendedName>
        <fullName evidence="4">Coth-domain-containing protein</fullName>
    </recommendedName>
</protein>
<gene>
    <name evidence="2" type="primary">ABSGL_07695.1 scaffold 8929</name>
</gene>
<proteinExistence type="predicted"/>
<organism evidence="2">
    <name type="scientific">Absidia glauca</name>
    <name type="common">Pin mould</name>
    <dbReference type="NCBI Taxonomy" id="4829"/>
    <lineage>
        <taxon>Eukaryota</taxon>
        <taxon>Fungi</taxon>
        <taxon>Fungi incertae sedis</taxon>
        <taxon>Mucoromycota</taxon>
        <taxon>Mucoromycotina</taxon>
        <taxon>Mucoromycetes</taxon>
        <taxon>Mucorales</taxon>
        <taxon>Cunninghamellaceae</taxon>
        <taxon>Absidia</taxon>
    </lineage>
</organism>
<dbReference type="Pfam" id="PF08757">
    <property type="entry name" value="CotH"/>
    <property type="match status" value="1"/>
</dbReference>
<dbReference type="OMA" id="HIHASSE"/>
<reference evidence="2" key="1">
    <citation type="submission" date="2016-04" db="EMBL/GenBank/DDBJ databases">
        <authorList>
            <person name="Evans L.H."/>
            <person name="Alamgir A."/>
            <person name="Owens N."/>
            <person name="Weber N.D."/>
            <person name="Virtaneva K."/>
            <person name="Barbian K."/>
            <person name="Babar A."/>
            <person name="Rosenke K."/>
        </authorList>
    </citation>
    <scope>NUCLEOTIDE SEQUENCE [LARGE SCALE GENOMIC DNA]</scope>
    <source>
        <strain evidence="2">CBS 101.48</strain>
    </source>
</reference>
<evidence type="ECO:0000256" key="1">
    <source>
        <dbReference type="SAM" id="SignalP"/>
    </source>
</evidence>
<name>A0A168P8G6_ABSGL</name>